<organism evidence="1">
    <name type="scientific">Caudovirales sp. ct7oE3</name>
    <dbReference type="NCBI Taxonomy" id="2826768"/>
    <lineage>
        <taxon>Viruses</taxon>
        <taxon>Duplodnaviria</taxon>
        <taxon>Heunggongvirae</taxon>
        <taxon>Uroviricota</taxon>
        <taxon>Caudoviricetes</taxon>
    </lineage>
</organism>
<name>A0A8S5LZA7_9CAUD</name>
<proteinExistence type="predicted"/>
<sequence>MSNIAMSTAGVTVNYAVEATAGTRPTMGYIQIPNIKSVPEMNPSPETLETTDLSQTEFKTYVEGLKDLGGALAFLANFTTDLETAWNTLVDAYKAAKEEGKSVWFEIKHPGLDKSVYFTGQPSAMGLPAMAVNAVLETNLYITPTNAPAWEAKSTAAPAE</sequence>
<dbReference type="Gene3D" id="4.10.410.40">
    <property type="match status" value="1"/>
</dbReference>
<accession>A0A8S5LZA7</accession>
<reference evidence="1" key="1">
    <citation type="journal article" date="2021" name="Proc. Natl. Acad. Sci. U.S.A.">
        <title>A Catalog of Tens of Thousands of Viruses from Human Metagenomes Reveals Hidden Associations with Chronic Diseases.</title>
        <authorList>
            <person name="Tisza M.J."/>
            <person name="Buck C.B."/>
        </authorList>
    </citation>
    <scope>NUCLEOTIDE SEQUENCE</scope>
    <source>
        <strain evidence="1">Ct7oE3</strain>
    </source>
</reference>
<protein>
    <submittedName>
        <fullName evidence="1">Tail tube protein</fullName>
    </submittedName>
</protein>
<dbReference type="EMBL" id="BK014781">
    <property type="protein sequence ID" value="DAD75397.1"/>
    <property type="molecule type" value="Genomic_DNA"/>
</dbReference>
<evidence type="ECO:0000313" key="1">
    <source>
        <dbReference type="EMBL" id="DAD75397.1"/>
    </source>
</evidence>